<dbReference type="Proteomes" id="UP001549799">
    <property type="component" value="Unassembled WGS sequence"/>
</dbReference>
<dbReference type="EMBL" id="JBEXAE010000001">
    <property type="protein sequence ID" value="MET6989126.1"/>
    <property type="molecule type" value="Genomic_DNA"/>
</dbReference>
<protein>
    <submittedName>
        <fullName evidence="1">Uncharacterized protein</fullName>
    </submittedName>
</protein>
<sequence>MEKNLKVNGFYYKNNDKPITHSERELLVNDLMKVLKKHGFEYFGYYNFVSDEDVNLLDINLKSLKEATAKAV</sequence>
<evidence type="ECO:0000313" key="1">
    <source>
        <dbReference type="EMBL" id="MET6989126.1"/>
    </source>
</evidence>
<comment type="caution">
    <text evidence="1">The sequence shown here is derived from an EMBL/GenBank/DDBJ whole genome shotgun (WGS) entry which is preliminary data.</text>
</comment>
<gene>
    <name evidence="1" type="ORF">ABXZ36_00530</name>
</gene>
<proteinExistence type="predicted"/>
<dbReference type="RefSeq" id="WP_354613495.1">
    <property type="nucleotide sequence ID" value="NZ_JBEXAE010000001.1"/>
</dbReference>
<evidence type="ECO:0000313" key="2">
    <source>
        <dbReference type="Proteomes" id="UP001549799"/>
    </source>
</evidence>
<keyword evidence="2" id="KW-1185">Reference proteome</keyword>
<organism evidence="1 2">
    <name type="scientific">Sediminicola arcticus</name>
    <dbReference type="NCBI Taxonomy" id="1574308"/>
    <lineage>
        <taxon>Bacteria</taxon>
        <taxon>Pseudomonadati</taxon>
        <taxon>Bacteroidota</taxon>
        <taxon>Flavobacteriia</taxon>
        <taxon>Flavobacteriales</taxon>
        <taxon>Flavobacteriaceae</taxon>
        <taxon>Sediminicola</taxon>
    </lineage>
</organism>
<reference evidence="1 2" key="1">
    <citation type="submission" date="2024-07" db="EMBL/GenBank/DDBJ databases">
        <title>The genome sequence of type strain Sediminicola arcticus GDMCC 1.2805.</title>
        <authorList>
            <person name="Liu Y."/>
        </authorList>
    </citation>
    <scope>NUCLEOTIDE SEQUENCE [LARGE SCALE GENOMIC DNA]</scope>
    <source>
        <strain evidence="1 2">GDMCC 1.2805</strain>
    </source>
</reference>
<name>A0ABV2SPP8_9FLAO</name>
<accession>A0ABV2SPP8</accession>